<feature type="short sequence motif" description="GXSXG" evidence="4">
    <location>
        <begin position="46"/>
        <end position="50"/>
    </location>
</feature>
<dbReference type="KEGG" id="afy:BW247_07495"/>
<feature type="active site" description="Nucleophile" evidence="4">
    <location>
        <position position="48"/>
    </location>
</feature>
<protein>
    <recommendedName>
        <fullName evidence="5">PNPLA domain-containing protein</fullName>
    </recommendedName>
</protein>
<evidence type="ECO:0000256" key="3">
    <source>
        <dbReference type="ARBA" id="ARBA00023098"/>
    </source>
</evidence>
<dbReference type="InterPro" id="IPR002641">
    <property type="entry name" value="PNPLA_dom"/>
</dbReference>
<reference evidence="6 7" key="1">
    <citation type="submission" date="2017-01" db="EMBL/GenBank/DDBJ databases">
        <title>Draft sequence of Acidihalobacter ferrooxidans strain DSM 14175 (strain V8).</title>
        <authorList>
            <person name="Khaleque H.N."/>
            <person name="Ramsay J.P."/>
            <person name="Murphy R.J.T."/>
            <person name="Kaksonen A.H."/>
            <person name="Boxall N.J."/>
            <person name="Watkin E.L.J."/>
        </authorList>
    </citation>
    <scope>NUCLEOTIDE SEQUENCE [LARGE SCALE GENOMIC DNA]</scope>
    <source>
        <strain evidence="6 7">V8</strain>
    </source>
</reference>
<keyword evidence="3 4" id="KW-0443">Lipid metabolism</keyword>
<dbReference type="Pfam" id="PF01734">
    <property type="entry name" value="Patatin"/>
    <property type="match status" value="1"/>
</dbReference>
<dbReference type="Gene3D" id="3.40.1090.10">
    <property type="entry name" value="Cytosolic phospholipase A2 catalytic domain"/>
    <property type="match status" value="2"/>
</dbReference>
<feature type="domain" description="PNPLA" evidence="5">
    <location>
        <begin position="15"/>
        <end position="186"/>
    </location>
</feature>
<gene>
    <name evidence="6" type="ORF">BW247_07495</name>
</gene>
<dbReference type="AlphaFoldDB" id="A0A1P8UGK3"/>
<dbReference type="Proteomes" id="UP000243807">
    <property type="component" value="Chromosome"/>
</dbReference>
<dbReference type="InterPro" id="IPR016035">
    <property type="entry name" value="Acyl_Trfase/lysoPLipase"/>
</dbReference>
<evidence type="ECO:0000256" key="4">
    <source>
        <dbReference type="PROSITE-ProRule" id="PRU01161"/>
    </source>
</evidence>
<dbReference type="SUPFAM" id="SSF52151">
    <property type="entry name" value="FabD/lysophospholipase-like"/>
    <property type="match status" value="1"/>
</dbReference>
<evidence type="ECO:0000256" key="2">
    <source>
        <dbReference type="ARBA" id="ARBA00022963"/>
    </source>
</evidence>
<organism evidence="6 7">
    <name type="scientific">Acidihalobacter ferrooxydans</name>
    <dbReference type="NCBI Taxonomy" id="1765967"/>
    <lineage>
        <taxon>Bacteria</taxon>
        <taxon>Pseudomonadati</taxon>
        <taxon>Pseudomonadota</taxon>
        <taxon>Gammaproteobacteria</taxon>
        <taxon>Chromatiales</taxon>
        <taxon>Ectothiorhodospiraceae</taxon>
        <taxon>Acidihalobacter</taxon>
    </lineage>
</organism>
<dbReference type="STRING" id="1765967.BW247_07495"/>
<dbReference type="EMBL" id="CP019434">
    <property type="protein sequence ID" value="APZ42955.1"/>
    <property type="molecule type" value="Genomic_DNA"/>
</dbReference>
<dbReference type="PANTHER" id="PTHR14226">
    <property type="entry name" value="NEUROPATHY TARGET ESTERASE/SWISS CHEESE D.MELANOGASTER"/>
    <property type="match status" value="1"/>
</dbReference>
<feature type="short sequence motif" description="DGA/G" evidence="4">
    <location>
        <begin position="173"/>
        <end position="175"/>
    </location>
</feature>
<dbReference type="RefSeq" id="WP_076836603.1">
    <property type="nucleotide sequence ID" value="NZ_CP019434.1"/>
</dbReference>
<dbReference type="GO" id="GO:0016042">
    <property type="term" value="P:lipid catabolic process"/>
    <property type="evidence" value="ECO:0007669"/>
    <property type="project" value="UniProtKB-UniRule"/>
</dbReference>
<comment type="caution">
    <text evidence="4">Lacks conserved residue(s) required for the propagation of feature annotation.</text>
</comment>
<accession>A0A1P8UGK3</accession>
<sequence>MSADATPQLFDRIHLGLSGSGTLLSSEIGVLVALADAGIGVASMTGTSGGAIVAVLYAAQPDARALARLALEIDFRPMMQFFSFTNPVRLLLRQGICNPGPLHRFLLQRTQGARFRDLDLPLRITATDYQTSRLMVFSAATTPEVRIADAARASSSLPFVYPPARVGGRLYMDGGLCLDIPAPLLPHDAIPAVCTYTVGDHRLRRHWPFYIRPFYQVVATTINALLRGQDRYDRLAAPWVHCVPIDTGQLDVLDTAMAAHVQASLLEAGRAQMARVLGELAQG</sequence>
<dbReference type="InterPro" id="IPR050301">
    <property type="entry name" value="NTE"/>
</dbReference>
<dbReference type="GO" id="GO:0016787">
    <property type="term" value="F:hydrolase activity"/>
    <property type="evidence" value="ECO:0007669"/>
    <property type="project" value="UniProtKB-UniRule"/>
</dbReference>
<dbReference type="PANTHER" id="PTHR14226:SF78">
    <property type="entry name" value="SLR0060 PROTEIN"/>
    <property type="match status" value="1"/>
</dbReference>
<dbReference type="PROSITE" id="PS51635">
    <property type="entry name" value="PNPLA"/>
    <property type="match status" value="1"/>
</dbReference>
<name>A0A1P8UGK3_9GAMM</name>
<proteinExistence type="predicted"/>
<evidence type="ECO:0000313" key="7">
    <source>
        <dbReference type="Proteomes" id="UP000243807"/>
    </source>
</evidence>
<evidence type="ECO:0000313" key="6">
    <source>
        <dbReference type="EMBL" id="APZ42955.1"/>
    </source>
</evidence>
<keyword evidence="2 4" id="KW-0442">Lipid degradation</keyword>
<keyword evidence="7" id="KW-1185">Reference proteome</keyword>
<evidence type="ECO:0000256" key="1">
    <source>
        <dbReference type="ARBA" id="ARBA00022801"/>
    </source>
</evidence>
<keyword evidence="1 4" id="KW-0378">Hydrolase</keyword>
<feature type="active site" description="Proton acceptor" evidence="4">
    <location>
        <position position="173"/>
    </location>
</feature>
<evidence type="ECO:0000259" key="5">
    <source>
        <dbReference type="PROSITE" id="PS51635"/>
    </source>
</evidence>